<evidence type="ECO:0000313" key="3">
    <source>
        <dbReference type="EMBL" id="RNF18389.1"/>
    </source>
</evidence>
<protein>
    <recommendedName>
        <fullName evidence="5">Seipin</fullName>
    </recommendedName>
</protein>
<keyword evidence="2" id="KW-1133">Transmembrane helix</keyword>
<evidence type="ECO:0008006" key="5">
    <source>
        <dbReference type="Google" id="ProtNLM"/>
    </source>
</evidence>
<organism evidence="3 4">
    <name type="scientific">Trypanosoma conorhini</name>
    <dbReference type="NCBI Taxonomy" id="83891"/>
    <lineage>
        <taxon>Eukaryota</taxon>
        <taxon>Discoba</taxon>
        <taxon>Euglenozoa</taxon>
        <taxon>Kinetoplastea</taxon>
        <taxon>Metakinetoplastina</taxon>
        <taxon>Trypanosomatida</taxon>
        <taxon>Trypanosomatidae</taxon>
        <taxon>Trypanosoma</taxon>
    </lineage>
</organism>
<dbReference type="AlphaFoldDB" id="A0A422PKY9"/>
<sequence>MDASNLNELFVFLLDCGLSVEEYVLARLDDCRELLRVWYQIALKTSKGTIVASLAIFSLALLVLLTLLGCLALSLLGTVAVRHYILSHAPGNQLLPLTFNIMPFETELWRLRRVDSFVSQVAAEPLPLPPHGDANSIVARRGAIDAQLPFSVAEQAAALKMSLVQQYVQSTLATSTLLIPTLVEREVFPPGGGVSIEALFQQQRPMFNARGVYDAKVQLVFLKEDVGCDVSLVLESAVLFSEDPDVSQALSALDVLLKTTTSLTFTTGEKEKSWLMHLISMSLRVAFFVPLWMYENFIELLRRDVFPAVDASTEVGVVADVYNGFEPPLALQPRLRAINFTLYQQVGDTLHRARLRRMHFFSSVHLTGLAYYFSTYAFTSFICTTLLLFVCFCATAVWVAFAAGALIGFLYLRRTRSVAEAVGSPPDTDEEEEDDGKSLVGEKRLLFSHPSPSASLHAESFASGLQGSRRMSSFRVHEPNSPLTKEKKST</sequence>
<feature type="transmembrane region" description="Helical" evidence="2">
    <location>
        <begin position="385"/>
        <end position="412"/>
    </location>
</feature>
<proteinExistence type="predicted"/>
<dbReference type="RefSeq" id="XP_029228474.1">
    <property type="nucleotide sequence ID" value="XM_029371416.1"/>
</dbReference>
<feature type="region of interest" description="Disordered" evidence="1">
    <location>
        <begin position="449"/>
        <end position="490"/>
    </location>
</feature>
<evidence type="ECO:0000256" key="1">
    <source>
        <dbReference type="SAM" id="MobiDB-lite"/>
    </source>
</evidence>
<comment type="caution">
    <text evidence="3">The sequence shown here is derived from an EMBL/GenBank/DDBJ whole genome shotgun (WGS) entry which is preliminary data.</text>
</comment>
<dbReference type="EMBL" id="MKKU01000233">
    <property type="protein sequence ID" value="RNF18389.1"/>
    <property type="molecule type" value="Genomic_DNA"/>
</dbReference>
<dbReference type="OrthoDB" id="271666at2759"/>
<name>A0A422PKY9_9TRYP</name>
<accession>A0A422PKY9</accession>
<dbReference type="GeneID" id="40318117"/>
<evidence type="ECO:0000313" key="4">
    <source>
        <dbReference type="Proteomes" id="UP000284403"/>
    </source>
</evidence>
<feature type="transmembrane region" description="Helical" evidence="2">
    <location>
        <begin position="360"/>
        <end position="379"/>
    </location>
</feature>
<keyword evidence="2" id="KW-0472">Membrane</keyword>
<feature type="transmembrane region" description="Helical" evidence="2">
    <location>
        <begin position="50"/>
        <end position="76"/>
    </location>
</feature>
<keyword evidence="2" id="KW-0812">Transmembrane</keyword>
<evidence type="ECO:0000256" key="2">
    <source>
        <dbReference type="SAM" id="Phobius"/>
    </source>
</evidence>
<dbReference type="Proteomes" id="UP000284403">
    <property type="component" value="Unassembled WGS sequence"/>
</dbReference>
<gene>
    <name evidence="3" type="ORF">Tco025E_04506</name>
</gene>
<reference evidence="3 4" key="1">
    <citation type="journal article" date="2018" name="BMC Genomics">
        <title>Genomic comparison of Trypanosoma conorhini and Trypanosoma rangeli to Trypanosoma cruzi strains of high and low virulence.</title>
        <authorList>
            <person name="Bradwell K.R."/>
            <person name="Koparde V.N."/>
            <person name="Matveyev A.V."/>
            <person name="Serrano M.G."/>
            <person name="Alves J.M."/>
            <person name="Parikh H."/>
            <person name="Huang B."/>
            <person name="Lee V."/>
            <person name="Espinosa-Alvarez O."/>
            <person name="Ortiz P.A."/>
            <person name="Costa-Martins A.G."/>
            <person name="Teixeira M.M."/>
            <person name="Buck G.A."/>
        </authorList>
    </citation>
    <scope>NUCLEOTIDE SEQUENCE [LARGE SCALE GENOMIC DNA]</scope>
    <source>
        <strain evidence="3 4">025E</strain>
    </source>
</reference>
<keyword evidence="4" id="KW-1185">Reference proteome</keyword>